<evidence type="ECO:0000256" key="1">
    <source>
        <dbReference type="SAM" id="Phobius"/>
    </source>
</evidence>
<dbReference type="EMBL" id="MZ443778">
    <property type="protein sequence ID" value="UAW53398.1"/>
    <property type="molecule type" value="Genomic_DNA"/>
</dbReference>
<feature type="transmembrane region" description="Helical" evidence="1">
    <location>
        <begin position="12"/>
        <end position="31"/>
    </location>
</feature>
<organism evidence="2 3">
    <name type="scientific">Erwinia phage pEa_SNUABM_30</name>
    <dbReference type="NCBI Taxonomy" id="2869553"/>
    <lineage>
        <taxon>Viruses</taxon>
        <taxon>Duplodnaviria</taxon>
        <taxon>Heunggongvirae</taxon>
        <taxon>Uroviricota</taxon>
        <taxon>Caudoviricetes</taxon>
        <taxon>Alexandravirus</taxon>
        <taxon>Alexandravirus SNUABM30</taxon>
    </lineage>
</organism>
<sequence length="67" mass="7655">MKTTLSAIKRYWREALILVTLLVIAIALPYFEVRSPALTMLVTVIVAAYFFATWACKPRYGDNSEKE</sequence>
<keyword evidence="1" id="KW-1133">Transmembrane helix</keyword>
<keyword evidence="1" id="KW-0812">Transmembrane</keyword>
<keyword evidence="1" id="KW-0472">Membrane</keyword>
<reference evidence="2 3" key="1">
    <citation type="submission" date="2021-06" db="EMBL/GenBank/DDBJ databases">
        <title>Complete genome sequence of Erwinia phage pEa_SNUABM_30.</title>
        <authorList>
            <person name="Kim S.G."/>
            <person name="Park S.C."/>
        </authorList>
    </citation>
    <scope>NUCLEOTIDE SEQUENCE [LARGE SCALE GENOMIC DNA]</scope>
</reference>
<keyword evidence="3" id="KW-1185">Reference proteome</keyword>
<evidence type="ECO:0000313" key="3">
    <source>
        <dbReference type="Proteomes" id="UP000827754"/>
    </source>
</evidence>
<feature type="transmembrane region" description="Helical" evidence="1">
    <location>
        <begin position="37"/>
        <end position="56"/>
    </location>
</feature>
<proteinExistence type="predicted"/>
<name>A0AAE8XM52_9CAUD</name>
<accession>A0AAE8XM52</accession>
<evidence type="ECO:0000313" key="2">
    <source>
        <dbReference type="EMBL" id="UAW53398.1"/>
    </source>
</evidence>
<protein>
    <submittedName>
        <fullName evidence="2">Uncharacterized protein</fullName>
    </submittedName>
</protein>
<gene>
    <name evidence="2" type="ORF">pEaSNUABM30_00280</name>
</gene>
<dbReference type="Proteomes" id="UP000827754">
    <property type="component" value="Segment"/>
</dbReference>